<dbReference type="InterPro" id="IPR019595">
    <property type="entry name" value="DUF2470"/>
</dbReference>
<dbReference type="PANTHER" id="PTHR13343:SF17">
    <property type="entry name" value="CELLULAR REPRESSOR OF E1A-STIMULATED GENES, ISOFORM A"/>
    <property type="match status" value="1"/>
</dbReference>
<feature type="domain" description="CREG-like beta-barrel" evidence="2">
    <location>
        <begin position="16"/>
        <end position="154"/>
    </location>
</feature>
<dbReference type="InterPro" id="IPR012349">
    <property type="entry name" value="Split_barrel_FMN-bd"/>
</dbReference>
<dbReference type="InterPro" id="IPR037119">
    <property type="entry name" value="Haem_oxidase_HugZ-like_sf"/>
</dbReference>
<evidence type="ECO:0000313" key="3">
    <source>
        <dbReference type="EMBL" id="MCK0195892.1"/>
    </source>
</evidence>
<keyword evidence="4" id="KW-1185">Reference proteome</keyword>
<proteinExistence type="predicted"/>
<protein>
    <submittedName>
        <fullName evidence="3">Pyridoxamine 5'-phosphate oxidase family protein</fullName>
    </submittedName>
</protein>
<dbReference type="RefSeq" id="WP_247026332.1">
    <property type="nucleotide sequence ID" value="NZ_JALKCH010000002.1"/>
</dbReference>
<dbReference type="PANTHER" id="PTHR13343">
    <property type="entry name" value="CREG1 PROTEIN"/>
    <property type="match status" value="1"/>
</dbReference>
<feature type="domain" description="DUF2470" evidence="1">
    <location>
        <begin position="176"/>
        <end position="245"/>
    </location>
</feature>
<evidence type="ECO:0000313" key="4">
    <source>
        <dbReference type="Proteomes" id="UP001203284"/>
    </source>
</evidence>
<evidence type="ECO:0000259" key="2">
    <source>
        <dbReference type="Pfam" id="PF13883"/>
    </source>
</evidence>
<dbReference type="Pfam" id="PF13883">
    <property type="entry name" value="CREG_beta-barrel"/>
    <property type="match status" value="1"/>
</dbReference>
<dbReference type="EMBL" id="JALKCH010000002">
    <property type="protein sequence ID" value="MCK0195892.1"/>
    <property type="molecule type" value="Genomic_DNA"/>
</dbReference>
<comment type="caution">
    <text evidence="3">The sequence shown here is derived from an EMBL/GenBank/DDBJ whole genome shotgun (WGS) entry which is preliminary data.</text>
</comment>
<gene>
    <name evidence="3" type="ORF">MWN34_03105</name>
</gene>
<dbReference type="Gene3D" id="3.20.180.10">
    <property type="entry name" value="PNP-oxidase-like"/>
    <property type="match status" value="1"/>
</dbReference>
<sequence length="256" mass="27222">MSTQTSPAVASAEAFEPARTARRLMREATTGALGTLDPDGAPYVSLVQVAGFADGAPMLLISGLARHTRNLLADSRVSLLLDERGVSGDLPGEALTQARLSLTGQASPSTDEAAHARFLRRHPDAAMFAGFSDFGFWRIEPSGAHLVAGFGRIVDLAADELLTRLPGAEGALAAESSAVEHMNEDHGDAVIRYATVLLGAPAGDWRLIDVDPEGCCLMADGKVRRLDFPRRIESREDLHKIMVELARQTRSGPAVG</sequence>
<dbReference type="Gene3D" id="2.30.110.10">
    <property type="entry name" value="Electron Transport, Fmn-binding Protein, Chain A"/>
    <property type="match status" value="1"/>
</dbReference>
<reference evidence="3 4" key="1">
    <citation type="submission" date="2022-04" db="EMBL/GenBank/DDBJ databases">
        <authorList>
            <person name="Grouzdev D.S."/>
            <person name="Pantiukh K.S."/>
            <person name="Krutkina M.S."/>
        </authorList>
    </citation>
    <scope>NUCLEOTIDE SEQUENCE [LARGE SCALE GENOMIC DNA]</scope>
    <source>
        <strain evidence="3 4">6x-1</strain>
    </source>
</reference>
<dbReference type="Pfam" id="PF10615">
    <property type="entry name" value="DUF2470"/>
    <property type="match status" value="1"/>
</dbReference>
<name>A0ABT0D7H9_9HYPH</name>
<evidence type="ECO:0000259" key="1">
    <source>
        <dbReference type="Pfam" id="PF10615"/>
    </source>
</evidence>
<organism evidence="3 4">
    <name type="scientific">Ancylobacter crimeensis</name>
    <dbReference type="NCBI Taxonomy" id="2579147"/>
    <lineage>
        <taxon>Bacteria</taxon>
        <taxon>Pseudomonadati</taxon>
        <taxon>Pseudomonadota</taxon>
        <taxon>Alphaproteobacteria</taxon>
        <taxon>Hyphomicrobiales</taxon>
        <taxon>Xanthobacteraceae</taxon>
        <taxon>Ancylobacter</taxon>
    </lineage>
</organism>
<dbReference type="SUPFAM" id="SSF50475">
    <property type="entry name" value="FMN-binding split barrel"/>
    <property type="match status" value="1"/>
</dbReference>
<dbReference type="InterPro" id="IPR055343">
    <property type="entry name" value="CREG_beta-barrel"/>
</dbReference>
<accession>A0ABT0D7H9</accession>
<dbReference type="Proteomes" id="UP001203284">
    <property type="component" value="Unassembled WGS sequence"/>
</dbReference>